<evidence type="ECO:0000313" key="4">
    <source>
        <dbReference type="RefSeq" id="XP_022948547.1"/>
    </source>
</evidence>
<accession>A0A6J1G9J4</accession>
<sequence length="265" mass="28980">MSGLDCMATEDREFEIDLEGGDYTSEDDLSSESDSTSKPHVRKAISRLRSGFLCTDGSINRGCSFASSSNSTKLDKLGVDENVELLIDKSLDGEKRRELGALAEKKKNIKETIKNNGKLHKPPRPPRVPSLDAADRIFVKEMTQLAVKKRAAVERIKALKKRKAEKTSSFNSNLPALFITLLFFVVIIFQGMSANGSAIMFESPVPSSSRSAGLIPLQHSSKSFPNVNVPQSHILDFAGEASSVEDLKNDSLKTEDLGGRSVQFS</sequence>
<evidence type="ECO:0000256" key="1">
    <source>
        <dbReference type="SAM" id="MobiDB-lite"/>
    </source>
</evidence>
<dbReference type="GeneID" id="111452194"/>
<evidence type="ECO:0000256" key="2">
    <source>
        <dbReference type="SAM" id="Phobius"/>
    </source>
</evidence>
<name>A0A6J1G9J4_CUCMO</name>
<keyword evidence="2" id="KW-0472">Membrane</keyword>
<keyword evidence="2" id="KW-0812">Transmembrane</keyword>
<evidence type="ECO:0000313" key="3">
    <source>
        <dbReference type="Proteomes" id="UP000504609"/>
    </source>
</evidence>
<dbReference type="Proteomes" id="UP000504609">
    <property type="component" value="Unplaced"/>
</dbReference>
<dbReference type="KEGG" id="cmos:111452194"/>
<reference evidence="4" key="1">
    <citation type="submission" date="2025-08" db="UniProtKB">
        <authorList>
            <consortium name="RefSeq"/>
        </authorList>
    </citation>
    <scope>IDENTIFICATION</scope>
    <source>
        <tissue evidence="4">Young leaves</tissue>
    </source>
</reference>
<dbReference type="PANTHER" id="PTHR34188">
    <property type="entry name" value="OS01G0299500 PROTEIN"/>
    <property type="match status" value="1"/>
</dbReference>
<keyword evidence="2" id="KW-1133">Transmembrane helix</keyword>
<organism evidence="3 4">
    <name type="scientific">Cucurbita moschata</name>
    <name type="common">Winter crookneck squash</name>
    <name type="synonym">Cucurbita pepo var. moschata</name>
    <dbReference type="NCBI Taxonomy" id="3662"/>
    <lineage>
        <taxon>Eukaryota</taxon>
        <taxon>Viridiplantae</taxon>
        <taxon>Streptophyta</taxon>
        <taxon>Embryophyta</taxon>
        <taxon>Tracheophyta</taxon>
        <taxon>Spermatophyta</taxon>
        <taxon>Magnoliopsida</taxon>
        <taxon>eudicotyledons</taxon>
        <taxon>Gunneridae</taxon>
        <taxon>Pentapetalae</taxon>
        <taxon>rosids</taxon>
        <taxon>fabids</taxon>
        <taxon>Cucurbitales</taxon>
        <taxon>Cucurbitaceae</taxon>
        <taxon>Cucurbiteae</taxon>
        <taxon>Cucurbita</taxon>
    </lineage>
</organism>
<proteinExistence type="predicted"/>
<dbReference type="PANTHER" id="PTHR34188:SF5">
    <property type="entry name" value="OS05G0131900 PROTEIN"/>
    <property type="match status" value="1"/>
</dbReference>
<feature type="region of interest" description="Disordered" evidence="1">
    <location>
        <begin position="17"/>
        <end position="42"/>
    </location>
</feature>
<dbReference type="RefSeq" id="XP_022948547.1">
    <property type="nucleotide sequence ID" value="XM_023092779.1"/>
</dbReference>
<feature type="compositionally biased region" description="Acidic residues" evidence="1">
    <location>
        <begin position="17"/>
        <end position="31"/>
    </location>
</feature>
<feature type="transmembrane region" description="Helical" evidence="2">
    <location>
        <begin position="170"/>
        <end position="192"/>
    </location>
</feature>
<protein>
    <submittedName>
        <fullName evidence="4">Uncharacterized protein LOC111452194</fullName>
    </submittedName>
</protein>
<gene>
    <name evidence="4" type="primary">LOC111452194</name>
</gene>
<keyword evidence="3" id="KW-1185">Reference proteome</keyword>
<dbReference type="AlphaFoldDB" id="A0A6J1G9J4"/>